<evidence type="ECO:0000313" key="3">
    <source>
        <dbReference type="EMBL" id="GAX79409.1"/>
    </source>
</evidence>
<dbReference type="GO" id="GO:0009664">
    <property type="term" value="P:plant-type cell wall organization"/>
    <property type="evidence" value="ECO:0007669"/>
    <property type="project" value="InterPro"/>
</dbReference>
<dbReference type="CDD" id="cd22271">
    <property type="entry name" value="DPBB_EXP_N-like"/>
    <property type="match status" value="1"/>
</dbReference>
<dbReference type="InterPro" id="IPR036908">
    <property type="entry name" value="RlpA-like_sf"/>
</dbReference>
<protein>
    <recommendedName>
        <fullName evidence="2">Expansin-like EG45 domain-containing protein</fullName>
    </recommendedName>
</protein>
<reference evidence="3 4" key="1">
    <citation type="submission" date="2017-08" db="EMBL/GenBank/DDBJ databases">
        <title>Acidophilic green algal genome provides insights into adaptation to an acidic environment.</title>
        <authorList>
            <person name="Hirooka S."/>
            <person name="Hirose Y."/>
            <person name="Kanesaki Y."/>
            <person name="Higuchi S."/>
            <person name="Fujiwara T."/>
            <person name="Onuma R."/>
            <person name="Era A."/>
            <person name="Ohbayashi R."/>
            <person name="Uzuka A."/>
            <person name="Nozaki H."/>
            <person name="Yoshikawa H."/>
            <person name="Miyagishima S.Y."/>
        </authorList>
    </citation>
    <scope>NUCLEOTIDE SEQUENCE [LARGE SCALE GENOMIC DNA]</scope>
    <source>
        <strain evidence="3 4">NIES-2499</strain>
    </source>
</reference>
<proteinExistence type="predicted"/>
<evidence type="ECO:0000313" key="4">
    <source>
        <dbReference type="Proteomes" id="UP000232323"/>
    </source>
</evidence>
<feature type="domain" description="Expansin-like EG45" evidence="2">
    <location>
        <begin position="54"/>
        <end position="233"/>
    </location>
</feature>
<dbReference type="InterPro" id="IPR007112">
    <property type="entry name" value="Expansin/allergen_DPBB_dom"/>
</dbReference>
<name>A0A250X919_9CHLO</name>
<dbReference type="PROSITE" id="PS50842">
    <property type="entry name" value="EXPANSIN_EG45"/>
    <property type="match status" value="1"/>
</dbReference>
<feature type="signal peptide" evidence="1">
    <location>
        <begin position="1"/>
        <end position="20"/>
    </location>
</feature>
<evidence type="ECO:0000259" key="2">
    <source>
        <dbReference type="PROSITE" id="PS50842"/>
    </source>
</evidence>
<accession>A0A250X919</accession>
<keyword evidence="4" id="KW-1185">Reference proteome</keyword>
<keyword evidence="1" id="KW-0732">Signal</keyword>
<dbReference type="SUPFAM" id="SSF50685">
    <property type="entry name" value="Barwin-like endoglucanases"/>
    <property type="match status" value="2"/>
</dbReference>
<gene>
    <name evidence="3" type="ORF">CEUSTIGMA_g6850.t1</name>
</gene>
<dbReference type="Gene3D" id="2.40.40.10">
    <property type="entry name" value="RlpA-like domain"/>
    <property type="match status" value="1"/>
</dbReference>
<dbReference type="InterPro" id="IPR002963">
    <property type="entry name" value="Expansin"/>
</dbReference>
<dbReference type="Proteomes" id="UP000232323">
    <property type="component" value="Unassembled WGS sequence"/>
</dbReference>
<dbReference type="PANTHER" id="PTHR31867">
    <property type="entry name" value="EXPANSIN-A15"/>
    <property type="match status" value="1"/>
</dbReference>
<dbReference type="STRING" id="1157962.A0A250X919"/>
<feature type="chain" id="PRO_5012151397" description="Expansin-like EG45 domain-containing protein" evidence="1">
    <location>
        <begin position="21"/>
        <end position="407"/>
    </location>
</feature>
<sequence length="407" mass="44695">MSRLQVLLLLLQCFLHEVIPDWKVGRATYYGGPSTLSNTYDPARGKGSFGILPYGSCGYTNSDGSMPFPKDAIAALADEDDDYPGSCGRCYEVKCVTGVVQENPNKTIHIINGTFNGDKYRPYLASISSSYKDTYGRSWPGNPDEKEGLLYTKCWDQDKALRIRIVDSCPCIQVLPDGAPGVKKGGEVRRQEWCCGGEHHFDLSYYAFEELAHPVYGAMMLKYRPVDCVSGAELPSSPGYVSKTIFKDVPQPGWAWFPYKPLSTQVSVPGVAPDGSGATCVSVEGGGGLSFRCRDCYKPGYQPFAGASSVKFWIKQNDGSFIDQITPEVPQLKVFVYNQEKNQYCKREQILANYLEQAGSWFRFTLPMSGFECGGGSVSQNLLTAIAFQDVSGTISSFCVADLVITT</sequence>
<comment type="caution">
    <text evidence="3">The sequence shown here is derived from an EMBL/GenBank/DDBJ whole genome shotgun (WGS) entry which is preliminary data.</text>
</comment>
<dbReference type="OrthoDB" id="5823761at2759"/>
<dbReference type="EMBL" id="BEGY01000042">
    <property type="protein sequence ID" value="GAX79409.1"/>
    <property type="molecule type" value="Genomic_DNA"/>
</dbReference>
<organism evidence="3 4">
    <name type="scientific">Chlamydomonas eustigma</name>
    <dbReference type="NCBI Taxonomy" id="1157962"/>
    <lineage>
        <taxon>Eukaryota</taxon>
        <taxon>Viridiplantae</taxon>
        <taxon>Chlorophyta</taxon>
        <taxon>core chlorophytes</taxon>
        <taxon>Chlorophyceae</taxon>
        <taxon>CS clade</taxon>
        <taxon>Chlamydomonadales</taxon>
        <taxon>Chlamydomonadaceae</taxon>
        <taxon>Chlamydomonas</taxon>
    </lineage>
</organism>
<dbReference type="AlphaFoldDB" id="A0A250X919"/>
<evidence type="ECO:0000256" key="1">
    <source>
        <dbReference type="SAM" id="SignalP"/>
    </source>
</evidence>